<dbReference type="PANTHER" id="PTHR23023">
    <property type="entry name" value="DIMETHYLANILINE MONOOXYGENASE"/>
    <property type="match status" value="1"/>
</dbReference>
<dbReference type="Proteomes" id="UP001446871">
    <property type="component" value="Unassembled WGS sequence"/>
</dbReference>
<dbReference type="Gene3D" id="3.50.50.60">
    <property type="entry name" value="FAD/NAD(P)-binding domain"/>
    <property type="match status" value="1"/>
</dbReference>
<evidence type="ECO:0000256" key="3">
    <source>
        <dbReference type="ARBA" id="ARBA00023002"/>
    </source>
</evidence>
<dbReference type="EMBL" id="JAQQWM010000004">
    <property type="protein sequence ID" value="KAK8067557.1"/>
    <property type="molecule type" value="Genomic_DNA"/>
</dbReference>
<organism evidence="5 6">
    <name type="scientific">Apiospora saccharicola</name>
    <dbReference type="NCBI Taxonomy" id="335842"/>
    <lineage>
        <taxon>Eukaryota</taxon>
        <taxon>Fungi</taxon>
        <taxon>Dikarya</taxon>
        <taxon>Ascomycota</taxon>
        <taxon>Pezizomycotina</taxon>
        <taxon>Sordariomycetes</taxon>
        <taxon>Xylariomycetidae</taxon>
        <taxon>Amphisphaeriales</taxon>
        <taxon>Apiosporaceae</taxon>
        <taxon>Apiospora</taxon>
    </lineage>
</organism>
<dbReference type="InterPro" id="IPR036188">
    <property type="entry name" value="FAD/NAD-bd_sf"/>
</dbReference>
<gene>
    <name evidence="5" type="ORF">PG996_006669</name>
</gene>
<name>A0ABR1V8P3_9PEZI</name>
<keyword evidence="6" id="KW-1185">Reference proteome</keyword>
<reference evidence="5 6" key="1">
    <citation type="submission" date="2023-01" db="EMBL/GenBank/DDBJ databases">
        <title>Analysis of 21 Apiospora genomes using comparative genomics revels a genus with tremendous synthesis potential of carbohydrate active enzymes and secondary metabolites.</title>
        <authorList>
            <person name="Sorensen T."/>
        </authorList>
    </citation>
    <scope>NUCLEOTIDE SEQUENCE [LARGE SCALE GENOMIC DNA]</scope>
    <source>
        <strain evidence="5 6">CBS 83171</strain>
    </source>
</reference>
<feature type="compositionally biased region" description="Low complexity" evidence="4">
    <location>
        <begin position="425"/>
        <end position="437"/>
    </location>
</feature>
<feature type="region of interest" description="Disordered" evidence="4">
    <location>
        <begin position="382"/>
        <end position="437"/>
    </location>
</feature>
<evidence type="ECO:0000313" key="6">
    <source>
        <dbReference type="Proteomes" id="UP001446871"/>
    </source>
</evidence>
<keyword evidence="2" id="KW-0274">FAD</keyword>
<protein>
    <submittedName>
        <fullName evidence="5">Uncharacterized protein</fullName>
    </submittedName>
</protein>
<evidence type="ECO:0000256" key="2">
    <source>
        <dbReference type="ARBA" id="ARBA00022827"/>
    </source>
</evidence>
<dbReference type="Pfam" id="PF13738">
    <property type="entry name" value="Pyr_redox_3"/>
    <property type="match status" value="1"/>
</dbReference>
<evidence type="ECO:0000256" key="1">
    <source>
        <dbReference type="ARBA" id="ARBA00022630"/>
    </source>
</evidence>
<keyword evidence="1" id="KW-0285">Flavoprotein</keyword>
<comment type="caution">
    <text evidence="5">The sequence shown here is derived from an EMBL/GenBank/DDBJ whole genome shotgun (WGS) entry which is preliminary data.</text>
</comment>
<evidence type="ECO:0000256" key="4">
    <source>
        <dbReference type="SAM" id="MobiDB-lite"/>
    </source>
</evidence>
<evidence type="ECO:0000313" key="5">
    <source>
        <dbReference type="EMBL" id="KAK8067557.1"/>
    </source>
</evidence>
<accession>A0ABR1V8P3</accession>
<dbReference type="InterPro" id="IPR050346">
    <property type="entry name" value="FMO-like"/>
</dbReference>
<sequence>MEEIDLVVIGAGVSGLAVAKTFYQLNPDSSLLILEAASTLGGTWAKERLYPGLKSNNMLGTYEYPDFPMDPNTFGVKPGEHIPGAVLHDYATAYAEKFGILQKIKYGHKVLIAEHLEVPEGGWVLTAQEPSGSKRTFAAKKLVVATGLTSQPFMPDFNGQESFEAPLFHNKDFLKHAGTIKTAKSVTVFGGTKSAWDAVYEYATNGVHVDWVIRASGHGPCWMAPPYVTPLKKWLEKLVHTRLLTWFSPCVWGSADGYPGVRNFLHGTVIGRFIVNTFWGILGNDVITLNKYDSHPEMQKLKPWSQAMFVGAGLSILNYSTDFFDLVRDGAVSVHIADIDRLSSHTVHLSNGKSFGTDAFMSTTGWKHVPPMQFLPAGIEKELGIPSPTPENDDDATQVWNHDAAEGPAGPEQNLHPLADAPGISTSDPAAAPSSSTPVTPYHLYRFMVPASDRLLRSRDIAFVGMTTNITFAPIAHLQSLWIYAYFQDKLTPQVLPPLNSSLESQKQQDAWTNKKMESVQYETVLHSRFGKWRYPAGHGAQFPDFVFDAVPYLDLLLGDLGVRYHRKSGWLAEITEPYGPQDYRDVVGEWAKMNDNS</sequence>
<keyword evidence="3" id="KW-0560">Oxidoreductase</keyword>
<dbReference type="SUPFAM" id="SSF51905">
    <property type="entry name" value="FAD/NAD(P)-binding domain"/>
    <property type="match status" value="1"/>
</dbReference>
<proteinExistence type="predicted"/>